<accession>A0A6J1R102</accession>
<evidence type="ECO:0000313" key="2">
    <source>
        <dbReference type="RefSeq" id="XP_024888292.1"/>
    </source>
</evidence>
<reference evidence="2" key="1">
    <citation type="submission" date="2025-08" db="UniProtKB">
        <authorList>
            <consortium name="RefSeq"/>
        </authorList>
    </citation>
    <scope>IDENTIFICATION</scope>
    <source>
        <tissue evidence="2">Whole body</tissue>
    </source>
</reference>
<dbReference type="AlphaFoldDB" id="A0A6J1R102"/>
<keyword evidence="1" id="KW-1185">Reference proteome</keyword>
<proteinExistence type="predicted"/>
<dbReference type="RefSeq" id="XP_024888292.1">
    <property type="nucleotide sequence ID" value="XM_025032524.1"/>
</dbReference>
<dbReference type="GeneID" id="112465122"/>
<protein>
    <submittedName>
        <fullName evidence="2">Uncharacterized protein LOC112465122</fullName>
    </submittedName>
</protein>
<name>A0A6J1R102_9HYME</name>
<organism evidence="1 2">
    <name type="scientific">Temnothorax curvispinosus</name>
    <dbReference type="NCBI Taxonomy" id="300111"/>
    <lineage>
        <taxon>Eukaryota</taxon>
        <taxon>Metazoa</taxon>
        <taxon>Ecdysozoa</taxon>
        <taxon>Arthropoda</taxon>
        <taxon>Hexapoda</taxon>
        <taxon>Insecta</taxon>
        <taxon>Pterygota</taxon>
        <taxon>Neoptera</taxon>
        <taxon>Endopterygota</taxon>
        <taxon>Hymenoptera</taxon>
        <taxon>Apocrita</taxon>
        <taxon>Aculeata</taxon>
        <taxon>Formicoidea</taxon>
        <taxon>Formicidae</taxon>
        <taxon>Myrmicinae</taxon>
        <taxon>Temnothorax</taxon>
    </lineage>
</organism>
<evidence type="ECO:0000313" key="1">
    <source>
        <dbReference type="Proteomes" id="UP000504618"/>
    </source>
</evidence>
<gene>
    <name evidence="2" type="primary">LOC112465122</name>
</gene>
<sequence length="199" mass="23983">MTENQLYTSFSNEQALSTNLCDCASQDIVFDLEKYSFYLDKIRAFFVPSLEYRVRSLLEEFVYSTNSRWVKQFPCFKKFIDIIVMWKDPLNRVAEYDVGTMGEMMRNIIKRMINDNLITCFLDSVIVHHRLNKVCCELDTLGIEDNILRSFNVWNFVNERDFLLDCNCFTYVTLLREIFYQKFKTEYAKYWRLNDHLFN</sequence>
<dbReference type="OrthoDB" id="7555145at2759"/>
<dbReference type="Proteomes" id="UP000504618">
    <property type="component" value="Unplaced"/>
</dbReference>